<dbReference type="PANTHER" id="PTHR33993">
    <property type="entry name" value="GLYOXALASE-RELATED"/>
    <property type="match status" value="1"/>
</dbReference>
<reference evidence="2" key="1">
    <citation type="submission" date="2021-01" db="EMBL/GenBank/DDBJ databases">
        <title>Whole genome shotgun sequence of Sinosporangium siamense NBRC 109515.</title>
        <authorList>
            <person name="Komaki H."/>
            <person name="Tamura T."/>
        </authorList>
    </citation>
    <scope>NUCLEOTIDE SEQUENCE</scope>
    <source>
        <strain evidence="2">NBRC 109515</strain>
    </source>
</reference>
<dbReference type="Gene3D" id="3.10.180.10">
    <property type="entry name" value="2,3-Dihydroxybiphenyl 1,2-Dioxygenase, domain 1"/>
    <property type="match status" value="2"/>
</dbReference>
<dbReference type="InterPro" id="IPR041581">
    <property type="entry name" value="Glyoxalase_6"/>
</dbReference>
<evidence type="ECO:0000259" key="1">
    <source>
        <dbReference type="PROSITE" id="PS51819"/>
    </source>
</evidence>
<gene>
    <name evidence="2" type="ORF">Ssi02_03840</name>
</gene>
<dbReference type="PANTHER" id="PTHR33993:SF14">
    <property type="entry name" value="GB|AAF24581.1"/>
    <property type="match status" value="1"/>
</dbReference>
<dbReference type="Pfam" id="PF18029">
    <property type="entry name" value="Glyoxalase_6"/>
    <property type="match status" value="1"/>
</dbReference>
<dbReference type="PROSITE" id="PS51819">
    <property type="entry name" value="VOC"/>
    <property type="match status" value="2"/>
</dbReference>
<keyword evidence="3" id="KW-1185">Reference proteome</keyword>
<evidence type="ECO:0000313" key="3">
    <source>
        <dbReference type="Proteomes" id="UP000606172"/>
    </source>
</evidence>
<sequence>MAGSDRLRRGDVGYAALWTRDVKRAEEFYGRALEWEIMPGTSPQSRLVKGLSPKHGLWGGHERPTLFLAFEVDDVAAVAEKVRAAGGKAEDPKEEHYGTVSLCEDDQGLPFAVYHDTTGAEPAVTPKTGDLAYITMETPDSKRARAFFGATLGWEFRPGRSEDGWGVTVGGADLRPMTGLRGGRKAACVVPLYVVADVEAAVAKVREAGGTSTDPEHHSYGDSADCSDDQGLRFFLARLG</sequence>
<evidence type="ECO:0000313" key="2">
    <source>
        <dbReference type="EMBL" id="GII90153.1"/>
    </source>
</evidence>
<organism evidence="2 3">
    <name type="scientific">Sinosporangium siamense</name>
    <dbReference type="NCBI Taxonomy" id="1367973"/>
    <lineage>
        <taxon>Bacteria</taxon>
        <taxon>Bacillati</taxon>
        <taxon>Actinomycetota</taxon>
        <taxon>Actinomycetes</taxon>
        <taxon>Streptosporangiales</taxon>
        <taxon>Streptosporangiaceae</taxon>
        <taxon>Sinosporangium</taxon>
    </lineage>
</organism>
<dbReference type="InterPro" id="IPR004360">
    <property type="entry name" value="Glyas_Fos-R_dOase_dom"/>
</dbReference>
<dbReference type="InterPro" id="IPR037523">
    <property type="entry name" value="VOC_core"/>
</dbReference>
<dbReference type="Proteomes" id="UP000606172">
    <property type="component" value="Unassembled WGS sequence"/>
</dbReference>
<comment type="caution">
    <text evidence="2">The sequence shown here is derived from an EMBL/GenBank/DDBJ whole genome shotgun (WGS) entry which is preliminary data.</text>
</comment>
<dbReference type="SUPFAM" id="SSF54593">
    <property type="entry name" value="Glyoxalase/Bleomycin resistance protein/Dihydroxybiphenyl dioxygenase"/>
    <property type="match status" value="2"/>
</dbReference>
<dbReference type="AlphaFoldDB" id="A0A919V443"/>
<accession>A0A919V443</accession>
<dbReference type="RefSeq" id="WP_204020380.1">
    <property type="nucleotide sequence ID" value="NZ_BOOW01000005.1"/>
</dbReference>
<proteinExistence type="predicted"/>
<feature type="domain" description="VOC" evidence="1">
    <location>
        <begin position="130"/>
        <end position="239"/>
    </location>
</feature>
<name>A0A919V443_9ACTN</name>
<protein>
    <recommendedName>
        <fullName evidence="1">VOC domain-containing protein</fullName>
    </recommendedName>
</protein>
<dbReference type="EMBL" id="BOOW01000005">
    <property type="protein sequence ID" value="GII90153.1"/>
    <property type="molecule type" value="Genomic_DNA"/>
</dbReference>
<dbReference type="Pfam" id="PF00903">
    <property type="entry name" value="Glyoxalase"/>
    <property type="match status" value="1"/>
</dbReference>
<dbReference type="InterPro" id="IPR029068">
    <property type="entry name" value="Glyas_Bleomycin-R_OHBP_Dase"/>
</dbReference>
<dbReference type="InterPro" id="IPR052164">
    <property type="entry name" value="Anthracycline_SecMetBiosynth"/>
</dbReference>
<feature type="domain" description="VOC" evidence="1">
    <location>
        <begin position="11"/>
        <end position="116"/>
    </location>
</feature>